<dbReference type="PROSITE" id="PS00059">
    <property type="entry name" value="ADH_ZINC"/>
    <property type="match status" value="1"/>
</dbReference>
<evidence type="ECO:0000313" key="8">
    <source>
        <dbReference type="EMBL" id="RKP35733.1"/>
    </source>
</evidence>
<dbReference type="InterPro" id="IPR002328">
    <property type="entry name" value="ADH_Zn_CS"/>
</dbReference>
<dbReference type="CDD" id="cd05283">
    <property type="entry name" value="CAD1"/>
    <property type="match status" value="1"/>
</dbReference>
<dbReference type="SUPFAM" id="SSF51735">
    <property type="entry name" value="NAD(P)-binding Rossmann-fold domains"/>
    <property type="match status" value="1"/>
</dbReference>
<dbReference type="InterPro" id="IPR011032">
    <property type="entry name" value="GroES-like_sf"/>
</dbReference>
<dbReference type="InterPro" id="IPR013149">
    <property type="entry name" value="ADH-like_C"/>
</dbReference>
<evidence type="ECO:0000256" key="2">
    <source>
        <dbReference type="ARBA" id="ARBA00022723"/>
    </source>
</evidence>
<keyword evidence="3 5" id="KW-0862">Zinc</keyword>
<name>A0A4P9ZQP1_9FUNG</name>
<sequence length="356" mass="38818">MTASECRFPVVHGYAAKAKDQPLVAWEYTPRPLGPNDIEIKIDHCGICGSDLHTIDSGWGPTNYPVIVGHEIIGHVATTGSDVREFKVGDLVGVGAQAFACHQPDCPACSRGRDPQCPHSVSTYNSRYPDGQVSQGGYAEAVRVDHHYAFHLPTQMDPEVMAPLMCAGTTVFTPMMTHGVKKGDRFGVIGIGGLGHLAVQFARALSTEVTAFTTSENKRPDCEKLGAHKVVNIKNEAQVKAARNSLDFLLVSTNSPHTDWNQLTDFMDVQGTIILVAAPEADLVISPFKLLLKALSVSGSLIGGVNDVRHMLEFAAKHNIRPWIERLPMDKCNDGIDRMRSGKIRYRIVLSNPTQK</sequence>
<reference evidence="9" key="1">
    <citation type="journal article" date="2018" name="Nat. Microbiol.">
        <title>Leveraging single-cell genomics to expand the fungal tree of life.</title>
        <authorList>
            <person name="Ahrendt S.R."/>
            <person name="Quandt C.A."/>
            <person name="Ciobanu D."/>
            <person name="Clum A."/>
            <person name="Salamov A."/>
            <person name="Andreopoulos B."/>
            <person name="Cheng J.F."/>
            <person name="Woyke T."/>
            <person name="Pelin A."/>
            <person name="Henrissat B."/>
            <person name="Reynolds N.K."/>
            <person name="Benny G.L."/>
            <person name="Smith M.E."/>
            <person name="James T.Y."/>
            <person name="Grigoriev I.V."/>
        </authorList>
    </citation>
    <scope>NUCLEOTIDE SEQUENCE [LARGE SCALE GENOMIC DNA]</scope>
    <source>
        <strain evidence="9">RSA 468</strain>
    </source>
</reference>
<comment type="cofactor">
    <cofactor evidence="1 5">
        <name>Zn(2+)</name>
        <dbReference type="ChEBI" id="CHEBI:29105"/>
    </cofactor>
</comment>
<dbReference type="Pfam" id="PF00107">
    <property type="entry name" value="ADH_zinc_N"/>
    <property type="match status" value="1"/>
</dbReference>
<organism evidence="8 9">
    <name type="scientific">Dimargaris cristalligena</name>
    <dbReference type="NCBI Taxonomy" id="215637"/>
    <lineage>
        <taxon>Eukaryota</taxon>
        <taxon>Fungi</taxon>
        <taxon>Fungi incertae sedis</taxon>
        <taxon>Zoopagomycota</taxon>
        <taxon>Kickxellomycotina</taxon>
        <taxon>Dimargaritomycetes</taxon>
        <taxon>Dimargaritales</taxon>
        <taxon>Dimargaritaceae</taxon>
        <taxon>Dimargaris</taxon>
    </lineage>
</organism>
<feature type="domain" description="Alcohol dehydrogenase-like C-terminal" evidence="6">
    <location>
        <begin position="193"/>
        <end position="316"/>
    </location>
</feature>
<dbReference type="FunFam" id="3.40.50.720:FF:000022">
    <property type="entry name" value="Cinnamyl alcohol dehydrogenase"/>
    <property type="match status" value="1"/>
</dbReference>
<dbReference type="GO" id="GO:0008270">
    <property type="term" value="F:zinc ion binding"/>
    <property type="evidence" value="ECO:0007669"/>
    <property type="project" value="InterPro"/>
</dbReference>
<gene>
    <name evidence="8" type="ORF">BJ085DRAFT_35405</name>
</gene>
<proteinExistence type="inferred from homology"/>
<dbReference type="EMBL" id="ML002801">
    <property type="protein sequence ID" value="RKP35733.1"/>
    <property type="molecule type" value="Genomic_DNA"/>
</dbReference>
<dbReference type="InterPro" id="IPR036291">
    <property type="entry name" value="NAD(P)-bd_dom_sf"/>
</dbReference>
<keyword evidence="2 5" id="KW-0479">Metal-binding</keyword>
<evidence type="ECO:0000256" key="3">
    <source>
        <dbReference type="ARBA" id="ARBA00022833"/>
    </source>
</evidence>
<dbReference type="Pfam" id="PF08240">
    <property type="entry name" value="ADH_N"/>
    <property type="match status" value="1"/>
</dbReference>
<evidence type="ECO:0000259" key="6">
    <source>
        <dbReference type="Pfam" id="PF00107"/>
    </source>
</evidence>
<feature type="domain" description="Alcohol dehydrogenase-like N-terminal" evidence="7">
    <location>
        <begin position="34"/>
        <end position="153"/>
    </location>
</feature>
<evidence type="ECO:0000313" key="9">
    <source>
        <dbReference type="Proteomes" id="UP000268162"/>
    </source>
</evidence>
<evidence type="ECO:0000256" key="1">
    <source>
        <dbReference type="ARBA" id="ARBA00001947"/>
    </source>
</evidence>
<dbReference type="PANTHER" id="PTHR42683">
    <property type="entry name" value="ALDEHYDE REDUCTASE"/>
    <property type="match status" value="1"/>
</dbReference>
<dbReference type="GO" id="GO:0016616">
    <property type="term" value="F:oxidoreductase activity, acting on the CH-OH group of donors, NAD or NADP as acceptor"/>
    <property type="evidence" value="ECO:0007669"/>
    <property type="project" value="InterPro"/>
</dbReference>
<evidence type="ECO:0000256" key="4">
    <source>
        <dbReference type="ARBA" id="ARBA00023002"/>
    </source>
</evidence>
<keyword evidence="9" id="KW-1185">Reference proteome</keyword>
<dbReference type="AlphaFoldDB" id="A0A4P9ZQP1"/>
<dbReference type="Proteomes" id="UP000268162">
    <property type="component" value="Unassembled WGS sequence"/>
</dbReference>
<protein>
    <submittedName>
        <fullName evidence="8">Putative mannitol dehydrogenase</fullName>
    </submittedName>
</protein>
<dbReference type="Gene3D" id="3.90.180.10">
    <property type="entry name" value="Medium-chain alcohol dehydrogenases, catalytic domain"/>
    <property type="match status" value="1"/>
</dbReference>
<dbReference type="InterPro" id="IPR047109">
    <property type="entry name" value="CAD-like"/>
</dbReference>
<dbReference type="SUPFAM" id="SSF50129">
    <property type="entry name" value="GroES-like"/>
    <property type="match status" value="1"/>
</dbReference>
<evidence type="ECO:0000256" key="5">
    <source>
        <dbReference type="RuleBase" id="RU361277"/>
    </source>
</evidence>
<accession>A0A4P9ZQP1</accession>
<evidence type="ECO:0000259" key="7">
    <source>
        <dbReference type="Pfam" id="PF08240"/>
    </source>
</evidence>
<dbReference type="STRING" id="215637.A0A4P9ZQP1"/>
<keyword evidence="4" id="KW-0560">Oxidoreductase</keyword>
<comment type="similarity">
    <text evidence="5">Belongs to the zinc-containing alcohol dehydrogenase family.</text>
</comment>
<dbReference type="Gene3D" id="3.40.50.720">
    <property type="entry name" value="NAD(P)-binding Rossmann-like Domain"/>
    <property type="match status" value="1"/>
</dbReference>
<dbReference type="InterPro" id="IPR013154">
    <property type="entry name" value="ADH-like_N"/>
</dbReference>